<evidence type="ECO:0000313" key="5">
    <source>
        <dbReference type="Proteomes" id="UP001287356"/>
    </source>
</evidence>
<feature type="region of interest" description="Disordered" evidence="3">
    <location>
        <begin position="1"/>
        <end position="37"/>
    </location>
</feature>
<dbReference type="GO" id="GO:0006631">
    <property type="term" value="P:fatty acid metabolic process"/>
    <property type="evidence" value="ECO:0007669"/>
    <property type="project" value="TreeGrafter"/>
</dbReference>
<reference evidence="4" key="1">
    <citation type="journal article" date="2023" name="Mol. Phylogenet. Evol.">
        <title>Genome-scale phylogeny and comparative genomics of the fungal order Sordariales.</title>
        <authorList>
            <person name="Hensen N."/>
            <person name="Bonometti L."/>
            <person name="Westerberg I."/>
            <person name="Brannstrom I.O."/>
            <person name="Guillou S."/>
            <person name="Cros-Aarteil S."/>
            <person name="Calhoun S."/>
            <person name="Haridas S."/>
            <person name="Kuo A."/>
            <person name="Mondo S."/>
            <person name="Pangilinan J."/>
            <person name="Riley R."/>
            <person name="LaButti K."/>
            <person name="Andreopoulos B."/>
            <person name="Lipzen A."/>
            <person name="Chen C."/>
            <person name="Yan M."/>
            <person name="Daum C."/>
            <person name="Ng V."/>
            <person name="Clum A."/>
            <person name="Steindorff A."/>
            <person name="Ohm R.A."/>
            <person name="Martin F."/>
            <person name="Silar P."/>
            <person name="Natvig D.O."/>
            <person name="Lalanne C."/>
            <person name="Gautier V."/>
            <person name="Ament-Velasquez S.L."/>
            <person name="Kruys A."/>
            <person name="Hutchinson M.I."/>
            <person name="Powell A.J."/>
            <person name="Barry K."/>
            <person name="Miller A.N."/>
            <person name="Grigoriev I.V."/>
            <person name="Debuchy R."/>
            <person name="Gladieux P."/>
            <person name="Hiltunen Thoren M."/>
            <person name="Johannesson H."/>
        </authorList>
    </citation>
    <scope>NUCLEOTIDE SEQUENCE</scope>
    <source>
        <strain evidence="4">CBS 958.72</strain>
    </source>
</reference>
<comment type="similarity">
    <text evidence="1">Belongs to the ATP-dependent AMP-binding enzyme family.</text>
</comment>
<accession>A0AAE0JT70</accession>
<evidence type="ECO:0000256" key="1">
    <source>
        <dbReference type="ARBA" id="ARBA00006432"/>
    </source>
</evidence>
<organism evidence="4 5">
    <name type="scientific">Lasiosphaeria ovina</name>
    <dbReference type="NCBI Taxonomy" id="92902"/>
    <lineage>
        <taxon>Eukaryota</taxon>
        <taxon>Fungi</taxon>
        <taxon>Dikarya</taxon>
        <taxon>Ascomycota</taxon>
        <taxon>Pezizomycotina</taxon>
        <taxon>Sordariomycetes</taxon>
        <taxon>Sordariomycetidae</taxon>
        <taxon>Sordariales</taxon>
        <taxon>Lasiosphaeriaceae</taxon>
        <taxon>Lasiosphaeria</taxon>
    </lineage>
</organism>
<reference evidence="4" key="2">
    <citation type="submission" date="2023-06" db="EMBL/GenBank/DDBJ databases">
        <authorList>
            <consortium name="Lawrence Berkeley National Laboratory"/>
            <person name="Haridas S."/>
            <person name="Hensen N."/>
            <person name="Bonometti L."/>
            <person name="Westerberg I."/>
            <person name="Brannstrom I.O."/>
            <person name="Guillou S."/>
            <person name="Cros-Aarteil S."/>
            <person name="Calhoun S."/>
            <person name="Kuo A."/>
            <person name="Mondo S."/>
            <person name="Pangilinan J."/>
            <person name="Riley R."/>
            <person name="Labutti K."/>
            <person name="Andreopoulos B."/>
            <person name="Lipzen A."/>
            <person name="Chen C."/>
            <person name="Yanf M."/>
            <person name="Daum C."/>
            <person name="Ng V."/>
            <person name="Clum A."/>
            <person name="Steindorff A."/>
            <person name="Ohm R."/>
            <person name="Martin F."/>
            <person name="Silar P."/>
            <person name="Natvig D."/>
            <person name="Lalanne C."/>
            <person name="Gautier V."/>
            <person name="Ament-Velasquez S.L."/>
            <person name="Kruys A."/>
            <person name="Hutchinson M.I."/>
            <person name="Powell A.J."/>
            <person name="Barry K."/>
            <person name="Miller A.N."/>
            <person name="Grigoriev I.V."/>
            <person name="Debuchy R."/>
            <person name="Gladieux P."/>
            <person name="Thoren M.H."/>
            <person name="Johannesson H."/>
        </authorList>
    </citation>
    <scope>NUCLEOTIDE SEQUENCE</scope>
    <source>
        <strain evidence="4">CBS 958.72</strain>
    </source>
</reference>
<dbReference type="GO" id="GO:0031956">
    <property type="term" value="F:medium-chain fatty acid-CoA ligase activity"/>
    <property type="evidence" value="ECO:0007669"/>
    <property type="project" value="TreeGrafter"/>
</dbReference>
<dbReference type="Proteomes" id="UP001287356">
    <property type="component" value="Unassembled WGS sequence"/>
</dbReference>
<proteinExistence type="inferred from homology"/>
<dbReference type="InterPro" id="IPR042099">
    <property type="entry name" value="ANL_N_sf"/>
</dbReference>
<dbReference type="PANTHER" id="PTHR43201:SF5">
    <property type="entry name" value="MEDIUM-CHAIN ACYL-COA LIGASE ACSF2, MITOCHONDRIAL"/>
    <property type="match status" value="1"/>
</dbReference>
<gene>
    <name evidence="4" type="ORF">B0T24DRAFT_685172</name>
</gene>
<keyword evidence="5" id="KW-1185">Reference proteome</keyword>
<protein>
    <submittedName>
        <fullName evidence="4">Uncharacterized protein</fullName>
    </submittedName>
</protein>
<name>A0AAE0JT70_9PEZI</name>
<dbReference type="PANTHER" id="PTHR43201">
    <property type="entry name" value="ACYL-COA SYNTHETASE"/>
    <property type="match status" value="1"/>
</dbReference>
<dbReference type="EMBL" id="JAULSN010000013">
    <property type="protein sequence ID" value="KAK3361047.1"/>
    <property type="molecule type" value="Genomic_DNA"/>
</dbReference>
<keyword evidence="2" id="KW-0436">Ligase</keyword>
<dbReference type="SUPFAM" id="SSF56801">
    <property type="entry name" value="Acetyl-CoA synthetase-like"/>
    <property type="match status" value="1"/>
</dbReference>
<dbReference type="AlphaFoldDB" id="A0AAE0JT70"/>
<evidence type="ECO:0000313" key="4">
    <source>
        <dbReference type="EMBL" id="KAK3361047.1"/>
    </source>
</evidence>
<evidence type="ECO:0000256" key="3">
    <source>
        <dbReference type="SAM" id="MobiDB-lite"/>
    </source>
</evidence>
<dbReference type="Gene3D" id="3.40.50.12780">
    <property type="entry name" value="N-terminal domain of ligase-like"/>
    <property type="match status" value="1"/>
</dbReference>
<comment type="caution">
    <text evidence="4">The sequence shown here is derived from an EMBL/GenBank/DDBJ whole genome shotgun (WGS) entry which is preliminary data.</text>
</comment>
<evidence type="ECO:0000256" key="2">
    <source>
        <dbReference type="ARBA" id="ARBA00022598"/>
    </source>
</evidence>
<sequence>MLPPLPAASPSPVDDAGRSMSGQSAEPGDIHEKKRTKKQFPITIGSMVVPTKFSATDFWSDFIAYKADWYTAVRTIHQILLKHPAPNPLPDIRFVCSCSSPLSSTVFYQLEETFKALVLETATSMYAAAAAEPPEDD</sequence>